<evidence type="ECO:0008006" key="4">
    <source>
        <dbReference type="Google" id="ProtNLM"/>
    </source>
</evidence>
<evidence type="ECO:0000256" key="1">
    <source>
        <dbReference type="SAM" id="MobiDB-lite"/>
    </source>
</evidence>
<gene>
    <name evidence="2" type="ORF">ALO43_05450</name>
</gene>
<protein>
    <recommendedName>
        <fullName evidence="4">DUF3509 domain-containing protein</fullName>
    </recommendedName>
</protein>
<sequence length="131" mass="14612">MENQKDEYPVNLRRTIEQVNDMDNPFQMITDTFHPDYRVNLSIQGLDGSIMLTLSNECGVVAKRLISAAQRNDPQRLRKLIESVQFGIAIERGESAIKFLAAMTDNATLQKTTMPANGPWSRNQATVTAGA</sequence>
<evidence type="ECO:0000313" key="3">
    <source>
        <dbReference type="Proteomes" id="UP000050523"/>
    </source>
</evidence>
<comment type="caution">
    <text evidence="2">The sequence shown here is derived from an EMBL/GenBank/DDBJ whole genome shotgun (WGS) entry which is preliminary data.</text>
</comment>
<feature type="region of interest" description="Disordered" evidence="1">
    <location>
        <begin position="112"/>
        <end position="131"/>
    </location>
</feature>
<reference evidence="2 3" key="1">
    <citation type="submission" date="2015-09" db="EMBL/GenBank/DDBJ databases">
        <title>Genome announcement of multiple Pseudomonas syringae strains.</title>
        <authorList>
            <person name="Thakur S."/>
            <person name="Wang P.W."/>
            <person name="Gong Y."/>
            <person name="Weir B.S."/>
            <person name="Guttman D.S."/>
        </authorList>
    </citation>
    <scope>NUCLEOTIDE SEQUENCE [LARGE SCALE GENOMIC DNA]</scope>
    <source>
        <strain evidence="2 3">ICMP9151</strain>
    </source>
</reference>
<evidence type="ECO:0000313" key="2">
    <source>
        <dbReference type="EMBL" id="KPY94374.1"/>
    </source>
</evidence>
<accession>A0AA40TTX5</accession>
<dbReference type="AlphaFoldDB" id="A0AA40TTX5"/>
<dbReference type="InterPro" id="IPR021898">
    <property type="entry name" value="DUF3509"/>
</dbReference>
<dbReference type="Pfam" id="PF12021">
    <property type="entry name" value="DUF3509"/>
    <property type="match status" value="1"/>
</dbReference>
<dbReference type="Proteomes" id="UP000050523">
    <property type="component" value="Unassembled WGS sequence"/>
</dbReference>
<organism evidence="2 3">
    <name type="scientific">Pseudomonas tremae</name>
    <dbReference type="NCBI Taxonomy" id="200454"/>
    <lineage>
        <taxon>Bacteria</taxon>
        <taxon>Pseudomonadati</taxon>
        <taxon>Pseudomonadota</taxon>
        <taxon>Gammaproteobacteria</taxon>
        <taxon>Pseudomonadales</taxon>
        <taxon>Pseudomonadaceae</taxon>
        <taxon>Pseudomonas</taxon>
    </lineage>
</organism>
<dbReference type="EMBL" id="LJRO01000384">
    <property type="protein sequence ID" value="KPY94374.1"/>
    <property type="molecule type" value="Genomic_DNA"/>
</dbReference>
<name>A0AA40TTX5_9PSED</name>
<proteinExistence type="predicted"/>